<accession>A0A8T9Q4D0</accession>
<dbReference type="Proteomes" id="UP000831796">
    <property type="component" value="Chromosome"/>
</dbReference>
<reference evidence="2" key="1">
    <citation type="submission" date="2022-04" db="EMBL/GenBank/DDBJ databases">
        <title>Hymenobacter sp. isolated from the air.</title>
        <authorList>
            <person name="Won M."/>
            <person name="Lee C.-M."/>
            <person name="Woen H.-Y."/>
            <person name="Kwon S.-W."/>
        </authorList>
    </citation>
    <scope>NUCLEOTIDE SEQUENCE</scope>
    <source>
        <strain evidence="2">5116S-3</strain>
    </source>
</reference>
<keyword evidence="1" id="KW-0732">Signal</keyword>
<dbReference type="RefSeq" id="WP_244673761.1">
    <property type="nucleotide sequence ID" value="NZ_CP095046.1"/>
</dbReference>
<feature type="chain" id="PRO_5035924135" description="DUF4198 domain-containing protein" evidence="1">
    <location>
        <begin position="28"/>
        <end position="250"/>
    </location>
</feature>
<dbReference type="KEGG" id="hcu:MUN79_16500"/>
<proteinExistence type="predicted"/>
<protein>
    <recommendedName>
        <fullName evidence="4">DUF4198 domain-containing protein</fullName>
    </recommendedName>
</protein>
<organism evidence="2 3">
    <name type="scientific">Hymenobacter cellulosilyticus</name>
    <dbReference type="NCBI Taxonomy" id="2932248"/>
    <lineage>
        <taxon>Bacteria</taxon>
        <taxon>Pseudomonadati</taxon>
        <taxon>Bacteroidota</taxon>
        <taxon>Cytophagia</taxon>
        <taxon>Cytophagales</taxon>
        <taxon>Hymenobacteraceae</taxon>
        <taxon>Hymenobacter</taxon>
    </lineage>
</organism>
<sequence>MLFSPSWVLPRAVAGALLLAFGPPAVAQHSPSSARAVTADRPSTHGMLLFGWQRVYASHLPMFHSPHNYQVLLELELSDSTQAALQASKRQFPAEEVYTLEPESFVLPEMLRQPRPFRATVYRGHFERGGTPIARGVQVRIRQVLYAESLPTKTGPAPKSALLLVGTAPDQYVVHRIARQPDFDQVASVVSAGSVGKLIPHLPMLQVLPTSMAKKPVKAGQVLNFRPTAPGMPDQLTIGTSLYLEHNDLR</sequence>
<feature type="signal peptide" evidence="1">
    <location>
        <begin position="1"/>
        <end position="27"/>
    </location>
</feature>
<dbReference type="AlphaFoldDB" id="A0A8T9Q4D0"/>
<evidence type="ECO:0000256" key="1">
    <source>
        <dbReference type="SAM" id="SignalP"/>
    </source>
</evidence>
<dbReference type="EMBL" id="CP095046">
    <property type="protein sequence ID" value="UOQ70339.1"/>
    <property type="molecule type" value="Genomic_DNA"/>
</dbReference>
<evidence type="ECO:0000313" key="2">
    <source>
        <dbReference type="EMBL" id="UOQ70339.1"/>
    </source>
</evidence>
<evidence type="ECO:0008006" key="4">
    <source>
        <dbReference type="Google" id="ProtNLM"/>
    </source>
</evidence>
<keyword evidence="3" id="KW-1185">Reference proteome</keyword>
<name>A0A8T9Q4D0_9BACT</name>
<evidence type="ECO:0000313" key="3">
    <source>
        <dbReference type="Proteomes" id="UP000831796"/>
    </source>
</evidence>
<gene>
    <name evidence="2" type="ORF">MUN79_16500</name>
</gene>